<evidence type="ECO:0000313" key="5">
    <source>
        <dbReference type="Proteomes" id="UP001595593"/>
    </source>
</evidence>
<dbReference type="InterPro" id="IPR013324">
    <property type="entry name" value="RNA_pol_sigma_r3/r4-like"/>
</dbReference>
<dbReference type="InterPro" id="IPR036388">
    <property type="entry name" value="WH-like_DNA-bd_sf"/>
</dbReference>
<dbReference type="SUPFAM" id="SSF88659">
    <property type="entry name" value="Sigma3 and sigma4 domains of RNA polymerase sigma factors"/>
    <property type="match status" value="1"/>
</dbReference>
<dbReference type="SUPFAM" id="SSF54427">
    <property type="entry name" value="NTF2-like"/>
    <property type="match status" value="1"/>
</dbReference>
<evidence type="ECO:0000256" key="1">
    <source>
        <dbReference type="ARBA" id="ARBA00011344"/>
    </source>
</evidence>
<dbReference type="InterPro" id="IPR007627">
    <property type="entry name" value="RNA_pol_sigma70_r2"/>
</dbReference>
<dbReference type="Pfam" id="PF04542">
    <property type="entry name" value="Sigma70_r2"/>
    <property type="match status" value="1"/>
</dbReference>
<sequence>MVGKETMRVEAMGDRRTVDFEAERKRLTRLAYRMTGSLTEAEDVVQDAWLRWVGVGGDIDSPPAYLTRIVTRLCLDRRRSARARRETYVGPWLPDPLIGSAEPAEIVADDVTVTLMLALERLSPLERAAFLLHDVFDVPLSEVAVTLDREPAAVRQLASRARKHVQAARPRFIVEPVHAERITRAFFVAARDGDVAALSKLLAKNVEIHTDGGGKVLAFRNVIHGIERALRLFAGQRRKASALPTLLRVVTIDGLPGYVGLDRGGVLQTIALDIREHGIAAVYIVKNPDKLSHLVSEGSLQNTSRRYHHSVESSE</sequence>
<dbReference type="Proteomes" id="UP001595593">
    <property type="component" value="Unassembled WGS sequence"/>
</dbReference>
<dbReference type="NCBIfam" id="NF007214">
    <property type="entry name" value="PRK09636.1"/>
    <property type="match status" value="1"/>
</dbReference>
<dbReference type="PANTHER" id="PTHR30173">
    <property type="entry name" value="SIGMA 19 FACTOR"/>
    <property type="match status" value="1"/>
</dbReference>
<dbReference type="EMBL" id="JBHRTN010000001">
    <property type="protein sequence ID" value="MFC3123436.1"/>
    <property type="molecule type" value="Genomic_DNA"/>
</dbReference>
<dbReference type="InterPro" id="IPR032710">
    <property type="entry name" value="NTF2-like_dom_sf"/>
</dbReference>
<dbReference type="InterPro" id="IPR013249">
    <property type="entry name" value="RNA_pol_sigma70_r4_t2"/>
</dbReference>
<dbReference type="InterPro" id="IPR014284">
    <property type="entry name" value="RNA_pol_sigma-70_dom"/>
</dbReference>
<dbReference type="SUPFAM" id="SSF88946">
    <property type="entry name" value="Sigma2 domain of RNA polymerase sigma factors"/>
    <property type="match status" value="1"/>
</dbReference>
<dbReference type="InterPro" id="IPR052704">
    <property type="entry name" value="ECF_Sigma-70_Domain"/>
</dbReference>
<comment type="caution">
    <text evidence="4">The sequence shown here is derived from an EMBL/GenBank/DDBJ whole genome shotgun (WGS) entry which is preliminary data.</text>
</comment>
<feature type="domain" description="RNA polymerase sigma factor 70 region 4 type 2" evidence="3">
    <location>
        <begin position="115"/>
        <end position="164"/>
    </location>
</feature>
<dbReference type="Gene3D" id="1.10.10.10">
    <property type="entry name" value="Winged helix-like DNA-binding domain superfamily/Winged helix DNA-binding domain"/>
    <property type="match status" value="1"/>
</dbReference>
<protein>
    <submittedName>
        <fullName evidence="4">RNA polymerase sigma factor SigJ</fullName>
    </submittedName>
</protein>
<dbReference type="PANTHER" id="PTHR30173:SF43">
    <property type="entry name" value="ECF RNA POLYMERASE SIGMA FACTOR SIGI-RELATED"/>
    <property type="match status" value="1"/>
</dbReference>
<gene>
    <name evidence="4" type="primary">sigJ</name>
    <name evidence="4" type="ORF">ACFOD4_00045</name>
</gene>
<accession>A0ABV7FVI2</accession>
<dbReference type="InterPro" id="IPR013325">
    <property type="entry name" value="RNA_pol_sigma_r2"/>
</dbReference>
<dbReference type="RefSeq" id="WP_379592309.1">
    <property type="nucleotide sequence ID" value="NZ_JBHRTN010000001.1"/>
</dbReference>
<dbReference type="Gene3D" id="1.10.1740.10">
    <property type="match status" value="1"/>
</dbReference>
<feature type="domain" description="RNA polymerase sigma-70 region 2" evidence="2">
    <location>
        <begin position="20"/>
        <end position="82"/>
    </location>
</feature>
<reference evidence="5" key="1">
    <citation type="journal article" date="2019" name="Int. J. Syst. Evol. Microbiol.">
        <title>The Global Catalogue of Microorganisms (GCM) 10K type strain sequencing project: providing services to taxonomists for standard genome sequencing and annotation.</title>
        <authorList>
            <consortium name="The Broad Institute Genomics Platform"/>
            <consortium name="The Broad Institute Genome Sequencing Center for Infectious Disease"/>
            <person name="Wu L."/>
            <person name="Ma J."/>
        </authorList>
    </citation>
    <scope>NUCLEOTIDE SEQUENCE [LARGE SCALE GENOMIC DNA]</scope>
    <source>
        <strain evidence="5">KCTC 52094</strain>
    </source>
</reference>
<evidence type="ECO:0000259" key="2">
    <source>
        <dbReference type="Pfam" id="PF04542"/>
    </source>
</evidence>
<evidence type="ECO:0000259" key="3">
    <source>
        <dbReference type="Pfam" id="PF08281"/>
    </source>
</evidence>
<proteinExistence type="predicted"/>
<keyword evidence="5" id="KW-1185">Reference proteome</keyword>
<dbReference type="Pfam" id="PF08281">
    <property type="entry name" value="Sigma70_r4_2"/>
    <property type="match status" value="1"/>
</dbReference>
<name>A0ABV7FVI2_9PROT</name>
<evidence type="ECO:0000313" key="4">
    <source>
        <dbReference type="EMBL" id="MFC3123436.1"/>
    </source>
</evidence>
<organism evidence="4 5">
    <name type="scientific">Teichococcus globiformis</name>
    <dbReference type="NCBI Taxonomy" id="2307229"/>
    <lineage>
        <taxon>Bacteria</taxon>
        <taxon>Pseudomonadati</taxon>
        <taxon>Pseudomonadota</taxon>
        <taxon>Alphaproteobacteria</taxon>
        <taxon>Acetobacterales</taxon>
        <taxon>Roseomonadaceae</taxon>
        <taxon>Roseomonas</taxon>
    </lineage>
</organism>
<comment type="subunit">
    <text evidence="1">Interacts transiently with the RNA polymerase catalytic core formed by RpoA, RpoB, RpoC and RpoZ (2 alpha, 1 beta, 1 beta' and 1 omega subunit) to form the RNA polymerase holoenzyme that can initiate transcription.</text>
</comment>
<dbReference type="NCBIfam" id="TIGR02937">
    <property type="entry name" value="sigma70-ECF"/>
    <property type="match status" value="1"/>
</dbReference>